<feature type="compositionally biased region" description="Polar residues" evidence="2">
    <location>
        <begin position="1"/>
        <end position="14"/>
    </location>
</feature>
<name>A0A3N0YRR4_ANAGA</name>
<dbReference type="AlphaFoldDB" id="A0A3N0YRR4"/>
<gene>
    <name evidence="3" type="ORF">DPX16_2239</name>
</gene>
<evidence type="ECO:0000313" key="4">
    <source>
        <dbReference type="Proteomes" id="UP000281406"/>
    </source>
</evidence>
<protein>
    <submittedName>
        <fullName evidence="3">Uncharacterized protein</fullName>
    </submittedName>
</protein>
<keyword evidence="1" id="KW-0175">Coiled coil</keyword>
<feature type="region of interest" description="Disordered" evidence="2">
    <location>
        <begin position="1"/>
        <end position="37"/>
    </location>
</feature>
<feature type="coiled-coil region" evidence="1">
    <location>
        <begin position="121"/>
        <end position="148"/>
    </location>
</feature>
<organism evidence="3 4">
    <name type="scientific">Anabarilius grahami</name>
    <name type="common">Kanglang fish</name>
    <name type="synonym">Barilius grahami</name>
    <dbReference type="NCBI Taxonomy" id="495550"/>
    <lineage>
        <taxon>Eukaryota</taxon>
        <taxon>Metazoa</taxon>
        <taxon>Chordata</taxon>
        <taxon>Craniata</taxon>
        <taxon>Vertebrata</taxon>
        <taxon>Euteleostomi</taxon>
        <taxon>Actinopterygii</taxon>
        <taxon>Neopterygii</taxon>
        <taxon>Teleostei</taxon>
        <taxon>Ostariophysi</taxon>
        <taxon>Cypriniformes</taxon>
        <taxon>Xenocyprididae</taxon>
        <taxon>Xenocypridinae</taxon>
        <taxon>Xenocypridinae incertae sedis</taxon>
        <taxon>Anabarilius</taxon>
    </lineage>
</organism>
<keyword evidence="4" id="KW-1185">Reference proteome</keyword>
<evidence type="ECO:0000313" key="3">
    <source>
        <dbReference type="EMBL" id="ROL48896.1"/>
    </source>
</evidence>
<dbReference type="Proteomes" id="UP000281406">
    <property type="component" value="Unassembled WGS sequence"/>
</dbReference>
<sequence length="294" mass="32801">MSSNASDTTGQFKDSASASSSSGLKPQKDTESQWFDTCPNFDNEVVIASLSDTPQKPAAKKTKRAESSGTGNEDVLAAIRDLALKHDKTFQKISAIENTTEATSKQIKSLTATLQQLILDVGVHKEALDHLESEVRTLREENKTLRASVQECRRYGWRWFLKLHGVAEKDNEDVRNVALNVLEKIAPGVGDGLQDSVDVVHRLGPKRADGKARSIIILFSQRRIRDIIWGAAKGCKFLMDNKLRLSEPLSPEDRAARDKLWPLVKKAREEGKKATFRNSFALIDGKQFFYSDVM</sequence>
<dbReference type="EMBL" id="RJVU01028251">
    <property type="protein sequence ID" value="ROL48896.1"/>
    <property type="molecule type" value="Genomic_DNA"/>
</dbReference>
<evidence type="ECO:0000256" key="1">
    <source>
        <dbReference type="SAM" id="Coils"/>
    </source>
</evidence>
<reference evidence="3 4" key="1">
    <citation type="submission" date="2018-10" db="EMBL/GenBank/DDBJ databases">
        <title>Genome assembly for a Yunnan-Guizhou Plateau 3E fish, Anabarilius grahami (Regan), and its evolutionary and genetic applications.</title>
        <authorList>
            <person name="Jiang W."/>
        </authorList>
    </citation>
    <scope>NUCLEOTIDE SEQUENCE [LARGE SCALE GENOMIC DNA]</scope>
    <source>
        <strain evidence="3">AG-KIZ</strain>
        <tissue evidence="3">Muscle</tissue>
    </source>
</reference>
<feature type="region of interest" description="Disordered" evidence="2">
    <location>
        <begin position="49"/>
        <end position="72"/>
    </location>
</feature>
<comment type="caution">
    <text evidence="3">The sequence shown here is derived from an EMBL/GenBank/DDBJ whole genome shotgun (WGS) entry which is preliminary data.</text>
</comment>
<proteinExistence type="predicted"/>
<accession>A0A3N0YRR4</accession>
<evidence type="ECO:0000256" key="2">
    <source>
        <dbReference type="SAM" id="MobiDB-lite"/>
    </source>
</evidence>
<dbReference type="OrthoDB" id="8843611at2759"/>